<comment type="caution">
    <text evidence="4">The sequence shown here is derived from an EMBL/GenBank/DDBJ whole genome shotgun (WGS) entry which is preliminary data.</text>
</comment>
<dbReference type="Gene3D" id="3.40.50.2300">
    <property type="match status" value="1"/>
</dbReference>
<feature type="modified residue" description="4-aspartylphosphate" evidence="2">
    <location>
        <position position="53"/>
    </location>
</feature>
<dbReference type="InterPro" id="IPR050595">
    <property type="entry name" value="Bact_response_regulator"/>
</dbReference>
<evidence type="ECO:0000259" key="3">
    <source>
        <dbReference type="PROSITE" id="PS50110"/>
    </source>
</evidence>
<dbReference type="PROSITE" id="PS50110">
    <property type="entry name" value="RESPONSE_REGULATORY"/>
    <property type="match status" value="1"/>
</dbReference>
<dbReference type="InterPro" id="IPR011006">
    <property type="entry name" value="CheY-like_superfamily"/>
</dbReference>
<sequence>MTRKILLADDDQDIHLYIQSVLQSQWLSIKSVYTGKEALDEFQAMSYDLIITDLSMPEMNGLNFMKALFQSKFTIPPVVVLSSVSDTNLIMKCLNVGVSDYILKPADPTRIRKTVYGILHLDESGKPIEHRPLSSYMGEITMQKLTGKLLIEDGRNKGELHYEEGKLRHVTFAGLTGVDALEAAKSAKFLQTKFVQGEPIPPQ</sequence>
<evidence type="ECO:0000313" key="5">
    <source>
        <dbReference type="Proteomes" id="UP000266389"/>
    </source>
</evidence>
<name>A0A395M0X2_9BACT</name>
<dbReference type="SUPFAM" id="SSF52172">
    <property type="entry name" value="CheY-like"/>
    <property type="match status" value="1"/>
</dbReference>
<reference evidence="4 5" key="1">
    <citation type="journal article" date="2011" name="ISME J.">
        <title>Community ecology of hot spring cyanobacterial mats: predominant populations and their functional potential.</title>
        <authorList>
            <person name="Klatt C.G."/>
            <person name="Wood J.M."/>
            <person name="Rusch D.B."/>
            <person name="Bateson M.M."/>
            <person name="Hamamura N."/>
            <person name="Heidelberg J.F."/>
            <person name="Grossman A.R."/>
            <person name="Bhaya D."/>
            <person name="Cohan F.M."/>
            <person name="Kuhl M."/>
            <person name="Bryant D.A."/>
            <person name="Ward D.M."/>
        </authorList>
    </citation>
    <scope>NUCLEOTIDE SEQUENCE [LARGE SCALE GENOMIC DNA]</scope>
    <source>
        <strain evidence="4">OS</strain>
    </source>
</reference>
<dbReference type="AlphaFoldDB" id="A0A395M0X2"/>
<dbReference type="PANTHER" id="PTHR44591:SF3">
    <property type="entry name" value="RESPONSE REGULATORY DOMAIN-CONTAINING PROTEIN"/>
    <property type="match status" value="1"/>
</dbReference>
<dbReference type="EMBL" id="PHFL01000041">
    <property type="protein sequence ID" value="RFM24331.1"/>
    <property type="molecule type" value="Genomic_DNA"/>
</dbReference>
<dbReference type="InterPro" id="IPR001789">
    <property type="entry name" value="Sig_transdc_resp-reg_receiver"/>
</dbReference>
<gene>
    <name evidence="4" type="ORF">D0433_06375</name>
</gene>
<organism evidence="4 5">
    <name type="scientific">Candidatus Thermochlorobacter aerophilus</name>
    <dbReference type="NCBI Taxonomy" id="1868324"/>
    <lineage>
        <taxon>Bacteria</taxon>
        <taxon>Pseudomonadati</taxon>
        <taxon>Chlorobiota</taxon>
        <taxon>Chlorobiia</taxon>
        <taxon>Chlorobiales</taxon>
        <taxon>Candidatus Thermochlorobacteriaceae</taxon>
        <taxon>Candidatus Thermochlorobacter</taxon>
    </lineage>
</organism>
<dbReference type="Proteomes" id="UP000266389">
    <property type="component" value="Unassembled WGS sequence"/>
</dbReference>
<dbReference type="CDD" id="cd00156">
    <property type="entry name" value="REC"/>
    <property type="match status" value="1"/>
</dbReference>
<dbReference type="PANTHER" id="PTHR44591">
    <property type="entry name" value="STRESS RESPONSE REGULATOR PROTEIN 1"/>
    <property type="match status" value="1"/>
</dbReference>
<protein>
    <submittedName>
        <fullName evidence="4">Response regulator</fullName>
    </submittedName>
</protein>
<feature type="domain" description="Response regulatory" evidence="3">
    <location>
        <begin position="4"/>
        <end position="119"/>
    </location>
</feature>
<proteinExistence type="predicted"/>
<evidence type="ECO:0000313" key="4">
    <source>
        <dbReference type="EMBL" id="RFM24331.1"/>
    </source>
</evidence>
<dbReference type="SMART" id="SM00448">
    <property type="entry name" value="REC"/>
    <property type="match status" value="1"/>
</dbReference>
<dbReference type="GO" id="GO:0000160">
    <property type="term" value="P:phosphorelay signal transduction system"/>
    <property type="evidence" value="ECO:0007669"/>
    <property type="project" value="InterPro"/>
</dbReference>
<evidence type="ECO:0000256" key="1">
    <source>
        <dbReference type="ARBA" id="ARBA00022553"/>
    </source>
</evidence>
<accession>A0A395M0X2</accession>
<dbReference type="Pfam" id="PF00072">
    <property type="entry name" value="Response_reg"/>
    <property type="match status" value="1"/>
</dbReference>
<evidence type="ECO:0000256" key="2">
    <source>
        <dbReference type="PROSITE-ProRule" id="PRU00169"/>
    </source>
</evidence>
<keyword evidence="1 2" id="KW-0597">Phosphoprotein</keyword>